<dbReference type="Proteomes" id="UP000694547">
    <property type="component" value="Chromosome X"/>
</dbReference>
<dbReference type="GO" id="GO:0097355">
    <property type="term" value="P:protein localization to heterochromatin"/>
    <property type="evidence" value="ECO:0007669"/>
    <property type="project" value="TreeGrafter"/>
</dbReference>
<keyword evidence="2" id="KW-1185">Reference proteome</keyword>
<sequence>MWHQKDHSRGWYHYNRLPGKQAPPWNHPSDGNQRLINVVPKRPPLGDKRSSRLARPNEAGYSRYYCHVDYQEWDKGRCFTQDPRRAPPYKRGHYGYRWSRDEYSTRNSFVVVCNGISPQGFRETKCRREGSTLHKLLWYLNCQSPTLLLWSLSPMIITLSY</sequence>
<reference evidence="1 2" key="1">
    <citation type="submission" date="2018-10" db="EMBL/GenBank/DDBJ databases">
        <title>Improved assembly of the deer mouse Peromyscus maniculatus genome.</title>
        <authorList>
            <person name="Lassance J.-M."/>
            <person name="Hoekstra H.E."/>
        </authorList>
    </citation>
    <scope>NUCLEOTIDE SEQUENCE [LARGE SCALE GENOMIC DNA]</scope>
</reference>
<dbReference type="GO" id="GO:0045814">
    <property type="term" value="P:negative regulation of gene expression, epigenetic"/>
    <property type="evidence" value="ECO:0007669"/>
    <property type="project" value="TreeGrafter"/>
</dbReference>
<dbReference type="GO" id="GO:0005654">
    <property type="term" value="C:nucleoplasm"/>
    <property type="evidence" value="ECO:0007669"/>
    <property type="project" value="TreeGrafter"/>
</dbReference>
<evidence type="ECO:0000313" key="2">
    <source>
        <dbReference type="Proteomes" id="UP000694547"/>
    </source>
</evidence>
<proteinExistence type="predicted"/>
<organism evidence="1 2">
    <name type="scientific">Peromyscus maniculatus bairdii</name>
    <name type="common">Prairie deer mouse</name>
    <dbReference type="NCBI Taxonomy" id="230844"/>
    <lineage>
        <taxon>Eukaryota</taxon>
        <taxon>Metazoa</taxon>
        <taxon>Chordata</taxon>
        <taxon>Craniata</taxon>
        <taxon>Vertebrata</taxon>
        <taxon>Euteleostomi</taxon>
        <taxon>Mammalia</taxon>
        <taxon>Eutheria</taxon>
        <taxon>Euarchontoglires</taxon>
        <taxon>Glires</taxon>
        <taxon>Rodentia</taxon>
        <taxon>Myomorpha</taxon>
        <taxon>Muroidea</taxon>
        <taxon>Cricetidae</taxon>
        <taxon>Neotominae</taxon>
        <taxon>Peromyscus</taxon>
    </lineage>
</organism>
<dbReference type="InterPro" id="IPR028851">
    <property type="entry name" value="Pphln1"/>
</dbReference>
<reference evidence="1" key="2">
    <citation type="submission" date="2025-08" db="UniProtKB">
        <authorList>
            <consortium name="Ensembl"/>
        </authorList>
    </citation>
    <scope>IDENTIFICATION</scope>
</reference>
<dbReference type="GO" id="GO:0045892">
    <property type="term" value="P:negative regulation of DNA-templated transcription"/>
    <property type="evidence" value="ECO:0007669"/>
    <property type="project" value="InterPro"/>
</dbReference>
<protein>
    <submittedName>
        <fullName evidence="1">Uncharacterized protein</fullName>
    </submittedName>
</protein>
<reference evidence="1" key="3">
    <citation type="submission" date="2025-09" db="UniProtKB">
        <authorList>
            <consortium name="Ensembl"/>
        </authorList>
    </citation>
    <scope>IDENTIFICATION</scope>
</reference>
<evidence type="ECO:0000313" key="1">
    <source>
        <dbReference type="Ensembl" id="ENSPEMP00000037288.1"/>
    </source>
</evidence>
<name>A0A8C8W863_PERMB</name>
<dbReference type="AlphaFoldDB" id="A0A8C8W863"/>
<dbReference type="PANTHER" id="PTHR15836">
    <property type="entry name" value="PERIPHILIN 1"/>
    <property type="match status" value="1"/>
</dbReference>
<dbReference type="GeneTree" id="ENSGT00960000190347"/>
<dbReference type="Ensembl" id="ENSPEMT00000039982.1">
    <property type="protein sequence ID" value="ENSPEMP00000037288.1"/>
    <property type="gene ID" value="ENSPEMG00000027327.1"/>
</dbReference>
<accession>A0A8C8W863</accession>
<dbReference type="PANTHER" id="PTHR15836:SF4">
    <property type="entry name" value="PERIPHILIN-1"/>
    <property type="match status" value="1"/>
</dbReference>